<dbReference type="OrthoDB" id="9779797at2"/>
<proteinExistence type="predicted"/>
<evidence type="ECO:0000313" key="2">
    <source>
        <dbReference type="Proteomes" id="UP000290218"/>
    </source>
</evidence>
<gene>
    <name evidence="1" type="ORF">ESB00_19515</name>
</gene>
<dbReference type="AlphaFoldDB" id="A0A4Q1C5Y4"/>
<dbReference type="EMBL" id="SDHX01000002">
    <property type="protein sequence ID" value="RXK53872.1"/>
    <property type="molecule type" value="Genomic_DNA"/>
</dbReference>
<name>A0A4Q1C5Y4_9BACT</name>
<dbReference type="Pfam" id="PF11199">
    <property type="entry name" value="DUF2891"/>
    <property type="match status" value="1"/>
</dbReference>
<comment type="caution">
    <text evidence="1">The sequence shown here is derived from an EMBL/GenBank/DDBJ whole genome shotgun (WGS) entry which is preliminary data.</text>
</comment>
<protein>
    <submittedName>
        <fullName evidence="1">DUF2891 domain-containing protein</fullName>
    </submittedName>
</protein>
<dbReference type="InterPro" id="IPR021365">
    <property type="entry name" value="DUF2891"/>
</dbReference>
<accession>A0A4Q1C5Y4</accession>
<reference evidence="1 2" key="1">
    <citation type="submission" date="2019-01" db="EMBL/GenBank/DDBJ databases">
        <title>Lacunisphaera sp. strain TWA-58.</title>
        <authorList>
            <person name="Chen W.-M."/>
        </authorList>
    </citation>
    <scope>NUCLEOTIDE SEQUENCE [LARGE SCALE GENOMIC DNA]</scope>
    <source>
        <strain evidence="1 2">TWA-58</strain>
    </source>
</reference>
<organism evidence="1 2">
    <name type="scientific">Oleiharenicola lentus</name>
    <dbReference type="NCBI Taxonomy" id="2508720"/>
    <lineage>
        <taxon>Bacteria</taxon>
        <taxon>Pseudomonadati</taxon>
        <taxon>Verrucomicrobiota</taxon>
        <taxon>Opitutia</taxon>
        <taxon>Opitutales</taxon>
        <taxon>Opitutaceae</taxon>
        <taxon>Oleiharenicola</taxon>
    </lineage>
</organism>
<keyword evidence="2" id="KW-1185">Reference proteome</keyword>
<evidence type="ECO:0000313" key="1">
    <source>
        <dbReference type="EMBL" id="RXK53872.1"/>
    </source>
</evidence>
<sequence length="338" mass="38072">MPDAFPNLSPAQASEFAKLGLANVHREYPHLLTHPVNDAGDVRSPRQLHPAFYGSYDWHSCVHQHCMLARLARLFPTLPERPEIDLALRENLSVANIAAETAYFTAPGRSFFERPYGWAWLLKLDEELRRYDPALATNLAPLVAVMRAGLMAYLPALTHPVRHGVHNNTAFAVKLALDYARAADDQELKLFCTSRMAYWFGHDTDYGARWEPSGEDFLSPALTEAEVMAAVLPPDNFSRWLSRFLPNLHTGEPVKLFTPVRVSNPSDAKIAHLIGLNLNRAWCWRRISLALAESDPRQTRAREAAVRHLEAALPMIDVSDFNRAHWLASFAVYALTES</sequence>
<dbReference type="RefSeq" id="WP_129049904.1">
    <property type="nucleotide sequence ID" value="NZ_SDHX01000002.1"/>
</dbReference>
<dbReference type="Proteomes" id="UP000290218">
    <property type="component" value="Unassembled WGS sequence"/>
</dbReference>